<feature type="domain" description="MARVEL" evidence="7">
    <location>
        <begin position="10"/>
        <end position="139"/>
    </location>
</feature>
<evidence type="ECO:0000256" key="1">
    <source>
        <dbReference type="ARBA" id="ARBA00004141"/>
    </source>
</evidence>
<dbReference type="EMBL" id="WNKQ01000006">
    <property type="protein sequence ID" value="KAF5850736.1"/>
    <property type="molecule type" value="Genomic_DNA"/>
</dbReference>
<evidence type="ECO:0000313" key="8">
    <source>
        <dbReference type="EMBL" id="KAF5850736.1"/>
    </source>
</evidence>
<dbReference type="GO" id="GO:0016020">
    <property type="term" value="C:membrane"/>
    <property type="evidence" value="ECO:0007669"/>
    <property type="project" value="UniProtKB-SubCell"/>
</dbReference>
<feature type="region of interest" description="Disordered" evidence="5">
    <location>
        <begin position="150"/>
        <end position="174"/>
    </location>
</feature>
<proteinExistence type="predicted"/>
<comment type="subcellular location">
    <subcellularLocation>
        <location evidence="1">Membrane</location>
        <topology evidence="1">Multi-pass membrane protein</topology>
    </subcellularLocation>
</comment>
<organism evidence="8 9">
    <name type="scientific">Cochliobolus sativus</name>
    <name type="common">Common root rot and spot blotch fungus</name>
    <name type="synonym">Bipolaris sorokiniana</name>
    <dbReference type="NCBI Taxonomy" id="45130"/>
    <lineage>
        <taxon>Eukaryota</taxon>
        <taxon>Fungi</taxon>
        <taxon>Dikarya</taxon>
        <taxon>Ascomycota</taxon>
        <taxon>Pezizomycotina</taxon>
        <taxon>Dothideomycetes</taxon>
        <taxon>Pleosporomycetidae</taxon>
        <taxon>Pleosporales</taxon>
        <taxon>Pleosporineae</taxon>
        <taxon>Pleosporaceae</taxon>
        <taxon>Bipolaris</taxon>
    </lineage>
</organism>
<evidence type="ECO:0000313" key="9">
    <source>
        <dbReference type="Proteomes" id="UP000624244"/>
    </source>
</evidence>
<dbReference type="AlphaFoldDB" id="A0A8H5ZI97"/>
<dbReference type="PANTHER" id="PTHR39608">
    <property type="entry name" value="INTEGRAL MEMBRANE PROTEIN (AFU_ORTHOLOGUE AFUA_5G08640)"/>
    <property type="match status" value="1"/>
</dbReference>
<dbReference type="PANTHER" id="PTHR39608:SF1">
    <property type="entry name" value="INTEGRAL MEMBRANE PROTEIN (AFU_ORTHOLOGUE AFUA_5G08640)"/>
    <property type="match status" value="1"/>
</dbReference>
<keyword evidence="3 6" id="KW-1133">Transmembrane helix</keyword>
<feature type="transmembrane region" description="Helical" evidence="6">
    <location>
        <begin position="124"/>
        <end position="144"/>
    </location>
</feature>
<feature type="transmembrane region" description="Helical" evidence="6">
    <location>
        <begin position="70"/>
        <end position="90"/>
    </location>
</feature>
<keyword evidence="4 6" id="KW-0472">Membrane</keyword>
<evidence type="ECO:0000256" key="6">
    <source>
        <dbReference type="SAM" id="Phobius"/>
    </source>
</evidence>
<accession>A0A8H5ZI97</accession>
<evidence type="ECO:0000256" key="2">
    <source>
        <dbReference type="ARBA" id="ARBA00022692"/>
    </source>
</evidence>
<comment type="caution">
    <text evidence="8">The sequence shown here is derived from an EMBL/GenBank/DDBJ whole genome shotgun (WGS) entry which is preliminary data.</text>
</comment>
<name>A0A8H5ZI97_COCSA</name>
<dbReference type="InterPro" id="IPR008253">
    <property type="entry name" value="Marvel"/>
</dbReference>
<dbReference type="Pfam" id="PF01284">
    <property type="entry name" value="MARVEL"/>
    <property type="match status" value="1"/>
</dbReference>
<gene>
    <name evidence="8" type="ORF">GGP41_010449</name>
</gene>
<feature type="compositionally biased region" description="Basic residues" evidence="5">
    <location>
        <begin position="165"/>
        <end position="174"/>
    </location>
</feature>
<sequence>MGIPRFAFMALRLAQFVCATVVLGLSSYLLYLEHEHDIGPFSRLFYSAIISSISVIASLIWLISSTILPVTHIVADLLFCGAWFAVFGLLQDWYKDVMYCGSKWSWYAMSAREGLCGNWNAVQAFAFLSAIFWFVSCMLGVLAWKKDSTAPAATGSAPAPTTTGSRRRFGVSRA</sequence>
<feature type="compositionally biased region" description="Low complexity" evidence="5">
    <location>
        <begin position="150"/>
        <end position="164"/>
    </location>
</feature>
<evidence type="ECO:0000256" key="5">
    <source>
        <dbReference type="SAM" id="MobiDB-lite"/>
    </source>
</evidence>
<feature type="transmembrane region" description="Helical" evidence="6">
    <location>
        <begin position="12"/>
        <end position="32"/>
    </location>
</feature>
<reference evidence="8" key="1">
    <citation type="submission" date="2019-11" db="EMBL/GenBank/DDBJ databases">
        <title>Bipolaris sorokiniana Genome sequencing.</title>
        <authorList>
            <person name="Wang H."/>
        </authorList>
    </citation>
    <scope>NUCLEOTIDE SEQUENCE</scope>
</reference>
<protein>
    <recommendedName>
        <fullName evidence="7">MARVEL domain-containing protein</fullName>
    </recommendedName>
</protein>
<feature type="transmembrane region" description="Helical" evidence="6">
    <location>
        <begin position="44"/>
        <end position="63"/>
    </location>
</feature>
<evidence type="ECO:0000259" key="7">
    <source>
        <dbReference type="Pfam" id="PF01284"/>
    </source>
</evidence>
<evidence type="ECO:0000256" key="3">
    <source>
        <dbReference type="ARBA" id="ARBA00022989"/>
    </source>
</evidence>
<evidence type="ECO:0000256" key="4">
    <source>
        <dbReference type="ARBA" id="ARBA00023136"/>
    </source>
</evidence>
<dbReference type="Proteomes" id="UP000624244">
    <property type="component" value="Unassembled WGS sequence"/>
</dbReference>
<keyword evidence="2 6" id="KW-0812">Transmembrane</keyword>